<dbReference type="EMBL" id="ABJB011062504">
    <property type="status" value="NOT_ANNOTATED_CDS"/>
    <property type="molecule type" value="Genomic_DNA"/>
</dbReference>
<dbReference type="EnsemblMetazoa" id="ISCW023509-RA">
    <property type="protein sequence ID" value="ISCW023509-PA"/>
    <property type="gene ID" value="ISCW023509"/>
</dbReference>
<organism>
    <name type="scientific">Ixodes scapularis</name>
    <name type="common">Black-legged tick</name>
    <name type="synonym">Deer tick</name>
    <dbReference type="NCBI Taxonomy" id="6945"/>
    <lineage>
        <taxon>Eukaryota</taxon>
        <taxon>Metazoa</taxon>
        <taxon>Ecdysozoa</taxon>
        <taxon>Arthropoda</taxon>
        <taxon>Chelicerata</taxon>
        <taxon>Arachnida</taxon>
        <taxon>Acari</taxon>
        <taxon>Parasitiformes</taxon>
        <taxon>Ixodida</taxon>
        <taxon>Ixodoidea</taxon>
        <taxon>Ixodidae</taxon>
        <taxon>Ixodinae</taxon>
        <taxon>Ixodes</taxon>
    </lineage>
</organism>
<evidence type="ECO:0000313" key="3">
    <source>
        <dbReference type="Proteomes" id="UP000001555"/>
    </source>
</evidence>
<reference evidence="1 3" key="1">
    <citation type="submission" date="2008-03" db="EMBL/GenBank/DDBJ databases">
        <title>Annotation of Ixodes scapularis.</title>
        <authorList>
            <consortium name="Ixodes scapularis Genome Project Consortium"/>
            <person name="Caler E."/>
            <person name="Hannick L.I."/>
            <person name="Bidwell S."/>
            <person name="Joardar V."/>
            <person name="Thiagarajan M."/>
            <person name="Amedeo P."/>
            <person name="Galinsky K.J."/>
            <person name="Schobel S."/>
            <person name="Inman J."/>
            <person name="Hostetler J."/>
            <person name="Miller J."/>
            <person name="Hammond M."/>
            <person name="Megy K."/>
            <person name="Lawson D."/>
            <person name="Kodira C."/>
            <person name="Sutton G."/>
            <person name="Meyer J."/>
            <person name="Hill C.A."/>
            <person name="Birren B."/>
            <person name="Nene V."/>
            <person name="Collins F."/>
            <person name="Alarcon-Chaidez F."/>
            <person name="Wikel S."/>
            <person name="Strausberg R."/>
        </authorList>
    </citation>
    <scope>NUCLEOTIDE SEQUENCE [LARGE SCALE GENOMIC DNA]</scope>
    <source>
        <strain evidence="3">Wikel</strain>
        <strain evidence="1">Wikel colony</strain>
    </source>
</reference>
<dbReference type="VEuPathDB" id="VectorBase:ISCW023509"/>
<dbReference type="EMBL" id="ABJB010988776">
    <property type="status" value="NOT_ANNOTATED_CDS"/>
    <property type="molecule type" value="Genomic_DNA"/>
</dbReference>
<protein>
    <submittedName>
        <fullName evidence="1 2">Uncharacterized protein</fullName>
    </submittedName>
</protein>
<dbReference type="InParanoid" id="B7QMD9"/>
<keyword evidence="3" id="KW-1185">Reference proteome</keyword>
<dbReference type="EMBL" id="ABJB010646425">
    <property type="status" value="NOT_ANNOTATED_CDS"/>
    <property type="molecule type" value="Genomic_DNA"/>
</dbReference>
<sequence length="135" mass="15236">MPTLLLTSSKYLAPGTLDQSAKVSKSLILFPRHLQQKLHRVQEEIQRVRQQLDALQLEQGEPRAPQAPASPEQAALSIRLRELQEQFSELLLGIRRRKSLATDGTLLDVETCRDEAAYIVQDGRRNPRSDNGTPK</sequence>
<dbReference type="HOGENOM" id="CLU_1888069_0_0_1"/>
<name>B7QMD9_IXOSC</name>
<dbReference type="AlphaFoldDB" id="B7QMD9"/>
<dbReference type="PaxDb" id="6945-B7QMD9"/>
<reference evidence="2" key="2">
    <citation type="submission" date="2020-05" db="UniProtKB">
        <authorList>
            <consortium name="EnsemblMetazoa"/>
        </authorList>
    </citation>
    <scope>IDENTIFICATION</scope>
    <source>
        <strain evidence="2">wikel</strain>
    </source>
</reference>
<proteinExistence type="predicted"/>
<evidence type="ECO:0000313" key="2">
    <source>
        <dbReference type="EnsemblMetazoa" id="ISCW023509-PA"/>
    </source>
</evidence>
<dbReference type="VEuPathDB" id="VectorBase:ISCI023509"/>
<accession>B7QMD9</accession>
<dbReference type="EMBL" id="DS970712">
    <property type="protein sequence ID" value="EEC20011.1"/>
    <property type="molecule type" value="Genomic_DNA"/>
</dbReference>
<dbReference type="Proteomes" id="UP000001555">
    <property type="component" value="Unassembled WGS sequence"/>
</dbReference>
<evidence type="ECO:0000313" key="1">
    <source>
        <dbReference type="EMBL" id="EEC20011.1"/>
    </source>
</evidence>
<gene>
    <name evidence="1" type="ORF">IscW_ISCW023509</name>
</gene>